<feature type="domain" description="Toprim" evidence="7">
    <location>
        <begin position="80"/>
        <end position="175"/>
    </location>
</feature>
<dbReference type="PANTHER" id="PTHR30446">
    <property type="entry name" value="RECOMBINATION PROTEIN RECR"/>
    <property type="match status" value="1"/>
</dbReference>
<proteinExistence type="inferred from homology"/>
<dbReference type="EMBL" id="UOFF01000026">
    <property type="protein sequence ID" value="VAW53453.1"/>
    <property type="molecule type" value="Genomic_DNA"/>
</dbReference>
<dbReference type="Gene3D" id="1.10.8.420">
    <property type="entry name" value="RecR Domain 1"/>
    <property type="match status" value="1"/>
</dbReference>
<dbReference type="GO" id="GO:0008270">
    <property type="term" value="F:zinc ion binding"/>
    <property type="evidence" value="ECO:0007669"/>
    <property type="project" value="UniProtKB-KW"/>
</dbReference>
<dbReference type="GO" id="GO:0006281">
    <property type="term" value="P:DNA repair"/>
    <property type="evidence" value="ECO:0007669"/>
    <property type="project" value="UniProtKB-KW"/>
</dbReference>
<organism evidence="8">
    <name type="scientific">hydrothermal vent metagenome</name>
    <dbReference type="NCBI Taxonomy" id="652676"/>
    <lineage>
        <taxon>unclassified sequences</taxon>
        <taxon>metagenomes</taxon>
        <taxon>ecological metagenomes</taxon>
    </lineage>
</organism>
<accession>A0A3B0WM89</accession>
<protein>
    <submittedName>
        <fullName evidence="8">Recombination protein RecR</fullName>
    </submittedName>
</protein>
<dbReference type="GO" id="GO:0006310">
    <property type="term" value="P:DNA recombination"/>
    <property type="evidence" value="ECO:0007669"/>
    <property type="project" value="UniProtKB-KW"/>
</dbReference>
<dbReference type="InterPro" id="IPR000093">
    <property type="entry name" value="DNA_Rcmb_RecR"/>
</dbReference>
<reference evidence="8" key="1">
    <citation type="submission" date="2018-06" db="EMBL/GenBank/DDBJ databases">
        <authorList>
            <person name="Zhirakovskaya E."/>
        </authorList>
    </citation>
    <scope>NUCLEOTIDE SEQUENCE</scope>
</reference>
<evidence type="ECO:0000313" key="8">
    <source>
        <dbReference type="EMBL" id="VAW53453.1"/>
    </source>
</evidence>
<keyword evidence="5" id="KW-0233">DNA recombination</keyword>
<sequence length="200" mass="21600">MSQSPLLLQLIDTLCCLPGVGAKSAQRMAFHLLERDRKGAAMLSNALQQAVDNIGHCSKCRILSEAELCGYCSDLRRNDEILCIVETPADVLAINQAANFNGKFFVLMGHLSPLDGIGPKELGLELLEARLKQGGIKELILATNPTVEGETTAHYISEMAAEYKVESSRLAHGIPLGGELEYIDGGTLAHAFNGRQKLNP</sequence>
<dbReference type="HAMAP" id="MF_00017">
    <property type="entry name" value="RecR"/>
    <property type="match status" value="1"/>
</dbReference>
<evidence type="ECO:0000256" key="3">
    <source>
        <dbReference type="ARBA" id="ARBA00022771"/>
    </source>
</evidence>
<evidence type="ECO:0000256" key="5">
    <source>
        <dbReference type="ARBA" id="ARBA00023172"/>
    </source>
</evidence>
<dbReference type="InterPro" id="IPR034137">
    <property type="entry name" value="TOPRIM_RecR"/>
</dbReference>
<dbReference type="SUPFAM" id="SSF111304">
    <property type="entry name" value="Recombination protein RecR"/>
    <property type="match status" value="1"/>
</dbReference>
<evidence type="ECO:0000256" key="6">
    <source>
        <dbReference type="ARBA" id="ARBA00023204"/>
    </source>
</evidence>
<dbReference type="Pfam" id="PF21175">
    <property type="entry name" value="RecR_C"/>
    <property type="match status" value="1"/>
</dbReference>
<dbReference type="PANTHER" id="PTHR30446:SF0">
    <property type="entry name" value="RECOMBINATION PROTEIN RECR"/>
    <property type="match status" value="1"/>
</dbReference>
<dbReference type="Gene3D" id="3.40.1360.10">
    <property type="match status" value="1"/>
</dbReference>
<dbReference type="InterPro" id="IPR006171">
    <property type="entry name" value="TOPRIM_dom"/>
</dbReference>
<dbReference type="PROSITE" id="PS50880">
    <property type="entry name" value="TOPRIM"/>
    <property type="match status" value="1"/>
</dbReference>
<dbReference type="CDD" id="cd01025">
    <property type="entry name" value="TOPRIM_recR"/>
    <property type="match status" value="1"/>
</dbReference>
<evidence type="ECO:0000256" key="2">
    <source>
        <dbReference type="ARBA" id="ARBA00022763"/>
    </source>
</evidence>
<dbReference type="SMART" id="SM00493">
    <property type="entry name" value="TOPRIM"/>
    <property type="match status" value="1"/>
</dbReference>
<dbReference type="AlphaFoldDB" id="A0A3B0WM89"/>
<name>A0A3B0WM89_9ZZZZ</name>
<dbReference type="InterPro" id="IPR015967">
    <property type="entry name" value="Rcmb_RecR_Znf"/>
</dbReference>
<evidence type="ECO:0000259" key="7">
    <source>
        <dbReference type="PROSITE" id="PS50880"/>
    </source>
</evidence>
<dbReference type="GO" id="GO:0003677">
    <property type="term" value="F:DNA binding"/>
    <property type="evidence" value="ECO:0007669"/>
    <property type="project" value="InterPro"/>
</dbReference>
<evidence type="ECO:0000256" key="1">
    <source>
        <dbReference type="ARBA" id="ARBA00022723"/>
    </source>
</evidence>
<keyword evidence="1" id="KW-0479">Metal-binding</keyword>
<dbReference type="NCBIfam" id="TIGR00615">
    <property type="entry name" value="recR"/>
    <property type="match status" value="1"/>
</dbReference>
<keyword evidence="3" id="KW-0863">Zinc-finger</keyword>
<dbReference type="InterPro" id="IPR023627">
    <property type="entry name" value="Rcmb_RecR"/>
</dbReference>
<keyword evidence="2" id="KW-0227">DNA damage</keyword>
<gene>
    <name evidence="8" type="ORF">MNBD_GAMMA07-2186</name>
</gene>
<dbReference type="Pfam" id="PF21176">
    <property type="entry name" value="RecR_HhH"/>
    <property type="match status" value="1"/>
</dbReference>
<dbReference type="Gene3D" id="6.10.250.240">
    <property type="match status" value="1"/>
</dbReference>
<keyword evidence="6" id="KW-0234">DNA repair</keyword>
<dbReference type="FunFam" id="3.40.1360.10:FF:000001">
    <property type="entry name" value="Recombination protein RecR"/>
    <property type="match status" value="1"/>
</dbReference>
<dbReference type="Pfam" id="PF13662">
    <property type="entry name" value="Toprim_4"/>
    <property type="match status" value="1"/>
</dbReference>
<dbReference type="Pfam" id="PF02132">
    <property type="entry name" value="RecR_ZnF"/>
    <property type="match status" value="1"/>
</dbReference>
<keyword evidence="4" id="KW-0862">Zinc</keyword>
<evidence type="ECO:0000256" key="4">
    <source>
        <dbReference type="ARBA" id="ARBA00022833"/>
    </source>
</evidence>